<sequence length="133" mass="15736">MKEYAMYDEFIKPYWAPSPEVFGPVWSVLYLLIFISFGYVFYRFMRKKLDGDVALPFALNIIFNLFFTPILFGIGNLWLATLDILLVLGTLIWAVAVAWRQKKMRWVVYMNIPYLLWVIFATMLQLTILFLNS</sequence>
<dbReference type="InterPro" id="IPR038330">
    <property type="entry name" value="TspO/MBR-related_sf"/>
</dbReference>
<dbReference type="GO" id="GO:0033013">
    <property type="term" value="P:tetrapyrrole metabolic process"/>
    <property type="evidence" value="ECO:0007669"/>
    <property type="project" value="UniProtKB-ARBA"/>
</dbReference>
<dbReference type="PANTHER" id="PTHR10057:SF0">
    <property type="entry name" value="TRANSLOCATOR PROTEIN"/>
    <property type="match status" value="1"/>
</dbReference>
<accession>A0A2H0QUQ5</accession>
<name>A0A2H0QUQ5_9BACT</name>
<protein>
    <submittedName>
        <fullName evidence="7">TspO protein</fullName>
    </submittedName>
</protein>
<evidence type="ECO:0000256" key="2">
    <source>
        <dbReference type="ARBA" id="ARBA00007524"/>
    </source>
</evidence>
<proteinExistence type="inferred from homology"/>
<comment type="caution">
    <text evidence="7">The sequence shown here is derived from an EMBL/GenBank/DDBJ whole genome shotgun (WGS) entry which is preliminary data.</text>
</comment>
<evidence type="ECO:0000313" key="8">
    <source>
        <dbReference type="Proteomes" id="UP000231333"/>
    </source>
</evidence>
<dbReference type="Proteomes" id="UP000231333">
    <property type="component" value="Unassembled WGS sequence"/>
</dbReference>
<dbReference type="PIRSF" id="PIRSF005859">
    <property type="entry name" value="PBR"/>
    <property type="match status" value="1"/>
</dbReference>
<dbReference type="Gene3D" id="1.20.1260.100">
    <property type="entry name" value="TspO/MBR protein"/>
    <property type="match status" value="1"/>
</dbReference>
<comment type="similarity">
    <text evidence="2">Belongs to the TspO/BZRP family.</text>
</comment>
<evidence type="ECO:0000256" key="6">
    <source>
        <dbReference type="SAM" id="Phobius"/>
    </source>
</evidence>
<dbReference type="EMBL" id="PCXL01000013">
    <property type="protein sequence ID" value="PIR38002.1"/>
    <property type="molecule type" value="Genomic_DNA"/>
</dbReference>
<evidence type="ECO:0000256" key="3">
    <source>
        <dbReference type="ARBA" id="ARBA00022692"/>
    </source>
</evidence>
<dbReference type="AlphaFoldDB" id="A0A2H0QUQ5"/>
<keyword evidence="4 6" id="KW-1133">Transmembrane helix</keyword>
<gene>
    <name evidence="7" type="ORF">COV34_02855</name>
</gene>
<organism evidence="7 8">
    <name type="scientific">Candidatus Zambryskibacteria bacterium CG10_big_fil_rev_8_21_14_0_10_42_12</name>
    <dbReference type="NCBI Taxonomy" id="1975115"/>
    <lineage>
        <taxon>Bacteria</taxon>
        <taxon>Candidatus Zambryskiibacteriota</taxon>
    </lineage>
</organism>
<keyword evidence="3 6" id="KW-0812">Transmembrane</keyword>
<dbReference type="Pfam" id="PF03073">
    <property type="entry name" value="TspO_MBR"/>
    <property type="match status" value="1"/>
</dbReference>
<keyword evidence="5 6" id="KW-0472">Membrane</keyword>
<feature type="transmembrane region" description="Helical" evidence="6">
    <location>
        <begin position="78"/>
        <end position="99"/>
    </location>
</feature>
<dbReference type="InterPro" id="IPR004307">
    <property type="entry name" value="TspO_MBR"/>
</dbReference>
<comment type="subcellular location">
    <subcellularLocation>
        <location evidence="1">Membrane</location>
        <topology evidence="1">Multi-pass membrane protein</topology>
    </subcellularLocation>
</comment>
<feature type="transmembrane region" description="Helical" evidence="6">
    <location>
        <begin position="53"/>
        <end position="72"/>
    </location>
</feature>
<dbReference type="PANTHER" id="PTHR10057">
    <property type="entry name" value="PERIPHERAL-TYPE BENZODIAZEPINE RECEPTOR"/>
    <property type="match status" value="1"/>
</dbReference>
<feature type="transmembrane region" description="Helical" evidence="6">
    <location>
        <begin position="111"/>
        <end position="131"/>
    </location>
</feature>
<evidence type="ECO:0000313" key="7">
    <source>
        <dbReference type="EMBL" id="PIR38002.1"/>
    </source>
</evidence>
<dbReference type="CDD" id="cd15904">
    <property type="entry name" value="TSPO_MBR"/>
    <property type="match status" value="1"/>
</dbReference>
<dbReference type="GO" id="GO:0016020">
    <property type="term" value="C:membrane"/>
    <property type="evidence" value="ECO:0007669"/>
    <property type="project" value="UniProtKB-SubCell"/>
</dbReference>
<feature type="transmembrane region" description="Helical" evidence="6">
    <location>
        <begin position="21"/>
        <end position="41"/>
    </location>
</feature>
<evidence type="ECO:0000256" key="4">
    <source>
        <dbReference type="ARBA" id="ARBA00022989"/>
    </source>
</evidence>
<evidence type="ECO:0000256" key="1">
    <source>
        <dbReference type="ARBA" id="ARBA00004141"/>
    </source>
</evidence>
<evidence type="ECO:0000256" key="5">
    <source>
        <dbReference type="ARBA" id="ARBA00023136"/>
    </source>
</evidence>
<dbReference type="FunFam" id="1.20.1260.100:FF:000001">
    <property type="entry name" value="translocator protein 2"/>
    <property type="match status" value="1"/>
</dbReference>
<reference evidence="7 8" key="1">
    <citation type="submission" date="2017-09" db="EMBL/GenBank/DDBJ databases">
        <title>Depth-based differentiation of microbial function through sediment-hosted aquifers and enrichment of novel symbionts in the deep terrestrial subsurface.</title>
        <authorList>
            <person name="Probst A.J."/>
            <person name="Ladd B."/>
            <person name="Jarett J.K."/>
            <person name="Geller-Mcgrath D.E."/>
            <person name="Sieber C.M."/>
            <person name="Emerson J.B."/>
            <person name="Anantharaman K."/>
            <person name="Thomas B.C."/>
            <person name="Malmstrom R."/>
            <person name="Stieglmeier M."/>
            <person name="Klingl A."/>
            <person name="Woyke T."/>
            <person name="Ryan C.M."/>
            <person name="Banfield J.F."/>
        </authorList>
    </citation>
    <scope>NUCLEOTIDE SEQUENCE [LARGE SCALE GENOMIC DNA]</scope>
    <source>
        <strain evidence="7">CG10_big_fil_rev_8_21_14_0_10_42_12</strain>
    </source>
</reference>